<sequence length="160" mass="17146">MAVHALAPDSLVLAISTDDSWLYVGTVTEVIDHGGRHRTTGHALGDAPRDDPRALDFYDAAGHQLQPLLDETLEVHGFATADGQASPVEVRHRIDRVLASASAHLAAHPPSSSTHYPVGTVVPEVGGELPEVLAQLHRLEHPPANAHSRGWFHNLLHAMG</sequence>
<evidence type="ECO:0008006" key="3">
    <source>
        <dbReference type="Google" id="ProtNLM"/>
    </source>
</evidence>
<protein>
    <recommendedName>
        <fullName evidence="3">GIY-YIG nuclease family protein</fullName>
    </recommendedName>
</protein>
<evidence type="ECO:0000313" key="2">
    <source>
        <dbReference type="Proteomes" id="UP001381003"/>
    </source>
</evidence>
<organism evidence="1 2">
    <name type="scientific">Janibacter terrae</name>
    <dbReference type="NCBI Taxonomy" id="103817"/>
    <lineage>
        <taxon>Bacteria</taxon>
        <taxon>Bacillati</taxon>
        <taxon>Actinomycetota</taxon>
        <taxon>Actinomycetes</taxon>
        <taxon>Micrococcales</taxon>
        <taxon>Intrasporangiaceae</taxon>
        <taxon>Janibacter</taxon>
    </lineage>
</organism>
<evidence type="ECO:0000313" key="1">
    <source>
        <dbReference type="EMBL" id="WWF04498.1"/>
    </source>
</evidence>
<name>A0ABZ2FB15_9MICO</name>
<dbReference type="Proteomes" id="UP001381003">
    <property type="component" value="Chromosome"/>
</dbReference>
<proteinExistence type="predicted"/>
<dbReference type="RefSeq" id="WP_068322657.1">
    <property type="nucleotide sequence ID" value="NZ_CP104874.1"/>
</dbReference>
<gene>
    <name evidence="1" type="ORF">N5P18_12470</name>
</gene>
<accession>A0ABZ2FB15</accession>
<keyword evidence="2" id="KW-1185">Reference proteome</keyword>
<dbReference type="EMBL" id="CP104874">
    <property type="protein sequence ID" value="WWF04498.1"/>
    <property type="molecule type" value="Genomic_DNA"/>
</dbReference>
<reference evidence="1 2" key="1">
    <citation type="submission" date="2022-09" db="EMBL/GenBank/DDBJ databases">
        <title>Complete genome sequence of Janibacter terrae strain COS04-44, PCL-degrading bacteria isolated from oil spilled coast.</title>
        <authorList>
            <person name="Park H."/>
            <person name="Kim J.Y."/>
            <person name="An S.H."/>
            <person name="Lee C.M."/>
            <person name="Weon H.-Y."/>
        </authorList>
    </citation>
    <scope>NUCLEOTIDE SEQUENCE [LARGE SCALE GENOMIC DNA]</scope>
    <source>
        <strain evidence="1 2">COS04-44</strain>
    </source>
</reference>